<dbReference type="Proteomes" id="UP000664034">
    <property type="component" value="Unassembled WGS sequence"/>
</dbReference>
<name>A0A939K2Y0_9BACT</name>
<evidence type="ECO:0000313" key="4">
    <source>
        <dbReference type="EMBL" id="MBO0936789.1"/>
    </source>
</evidence>
<dbReference type="GO" id="GO:0009279">
    <property type="term" value="C:cell outer membrane"/>
    <property type="evidence" value="ECO:0007669"/>
    <property type="project" value="UniProtKB-SubCell"/>
</dbReference>
<protein>
    <submittedName>
        <fullName evidence="4">TonB-dependent receptor</fullName>
    </submittedName>
</protein>
<feature type="chain" id="PRO_5037749999" evidence="2">
    <location>
        <begin position="22"/>
        <end position="1087"/>
    </location>
</feature>
<sequence length="1087" mass="118442">MKHLYLLCLLPLFALAQTAPRATLTGAITNAADGQPLPFASVYLNGSTRGTTTDEKGHFSLPDVPLGSIELVVSYTGFTTVRQPMRLTDARPRPVAIALSPLANQLTDVVVRAQKDKTWLRQVRQFERELFGTGNFAGSCVLVNPDVLSFTESGRVLMADARAPLVIDNQALGYRMRYTLQGFRSQPERVTFGGTTLFEELEPATPKQARQWQRNRQEAYKGSLRHLLASLAMGTYEQEGFLVYQTDPTKPLMTVPPPLLGSEVGRHLKPFNPAEMLMAGTLPHERWLRSASPFTVFYTKYPSRDSPYRDAPYAYSQLVLPRNMLGFTVTGEITAPLGFDAVGYLSNDRLGNALPDDWQHDAPPPAMRRDSVQRKAIDAQTLTGYLFGKDSALDTLVQRWKRQPVGQAPAVYLHIDKPLYLTGDRLWLSAYLLNPQTQQIDTALVGPALNVELWSSANVLVQHQFLPVTDGRAEGVFQLSDTLATSTYWLRAYTEADRQRKNPAFERPVWLVNNLLNYSIQTPDRESIDSRDGQAKAVGRFSDDAPDAPFRATVTADSSQALLTLDTPVSSRNRAVFALVDSRGRLIQSARVGVAGAATTVRMSTLTWPSGIARLSLLDSTGRVWATRAIRVPDRALPLSVSAHLDKPETAIAAVRPLSLTLLDGSGRPVNAHVSASVTDADKVPADSLVASFSTYMSMLGGSSDPLSSAKNTPNITLHGQVTTPEKLPVNVVVMAADGQEMVVRAALTDLAGRFQIDNLTLADTAQVLVRVTNSRGKPIDARVSFNPAATRFGPVPGWAGASQLLNRWKSLIDAAKQRQDAEPALYRNNGGRQLREVVIRAPKPLDQRPDDIKLRSLHNQVDQTIVLDDKTPVYDNLYTLIQAKVPNVRVETVLDKGRVAYSVKFSGNVTSVMNAAIAPLTSRGAPPPPPIPSANSTMQNPLFLIDGFPVNDADGTQLLMFSPGNIERVEVLKTGAISAMYGTQASRGVIAFYTKTTRDAVKAKGISRQAVLGYPAVVSYPKLDNVPGSQPDVLAWVPSATTSQQGKLSIPIAVPPTLRVLRVTIQGITDTGQPISCVRTVVVSAK</sequence>
<dbReference type="Gene3D" id="2.60.40.1930">
    <property type="match status" value="1"/>
</dbReference>
<dbReference type="SUPFAM" id="SSF49464">
    <property type="entry name" value="Carboxypeptidase regulatory domain-like"/>
    <property type="match status" value="1"/>
</dbReference>
<keyword evidence="1" id="KW-0472">Membrane</keyword>
<comment type="similarity">
    <text evidence="1">Belongs to the TonB-dependent receptor family.</text>
</comment>
<dbReference type="RefSeq" id="WP_207364352.1">
    <property type="nucleotide sequence ID" value="NZ_JAFMYV010000004.1"/>
</dbReference>
<keyword evidence="1" id="KW-0812">Transmembrane</keyword>
<dbReference type="Gene3D" id="2.60.40.1120">
    <property type="entry name" value="Carboxypeptidase-like, regulatory domain"/>
    <property type="match status" value="1"/>
</dbReference>
<dbReference type="AlphaFoldDB" id="A0A939K2Y0"/>
<reference evidence="4" key="1">
    <citation type="submission" date="2021-03" db="EMBL/GenBank/DDBJ databases">
        <title>Fibrella sp. HMF5335 genome sequencing and assembly.</title>
        <authorList>
            <person name="Kang H."/>
            <person name="Kim H."/>
            <person name="Bae S."/>
            <person name="Joh K."/>
        </authorList>
    </citation>
    <scope>NUCLEOTIDE SEQUENCE</scope>
    <source>
        <strain evidence="4">HMF5335</strain>
    </source>
</reference>
<comment type="caution">
    <text evidence="4">The sequence shown here is derived from an EMBL/GenBank/DDBJ whole genome shotgun (WGS) entry which is preliminary data.</text>
</comment>
<gene>
    <name evidence="4" type="ORF">J2I47_09565</name>
</gene>
<evidence type="ECO:0000256" key="2">
    <source>
        <dbReference type="SAM" id="SignalP"/>
    </source>
</evidence>
<dbReference type="Gene3D" id="2.170.130.10">
    <property type="entry name" value="TonB-dependent receptor, plug domain"/>
    <property type="match status" value="1"/>
</dbReference>
<dbReference type="InterPro" id="IPR039426">
    <property type="entry name" value="TonB-dep_rcpt-like"/>
</dbReference>
<evidence type="ECO:0000313" key="5">
    <source>
        <dbReference type="Proteomes" id="UP000664034"/>
    </source>
</evidence>
<keyword evidence="1" id="KW-0998">Cell outer membrane</keyword>
<organism evidence="4 5">
    <name type="scientific">Fibrella rubiginis</name>
    <dbReference type="NCBI Taxonomy" id="2817060"/>
    <lineage>
        <taxon>Bacteria</taxon>
        <taxon>Pseudomonadati</taxon>
        <taxon>Bacteroidota</taxon>
        <taxon>Cytophagia</taxon>
        <taxon>Cytophagales</taxon>
        <taxon>Spirosomataceae</taxon>
        <taxon>Fibrella</taxon>
    </lineage>
</organism>
<keyword evidence="5" id="KW-1185">Reference proteome</keyword>
<comment type="subcellular location">
    <subcellularLocation>
        <location evidence="1">Cell outer membrane</location>
        <topology evidence="1">Multi-pass membrane protein</topology>
    </subcellularLocation>
</comment>
<dbReference type="EMBL" id="JAFMYV010000004">
    <property type="protein sequence ID" value="MBO0936789.1"/>
    <property type="molecule type" value="Genomic_DNA"/>
</dbReference>
<keyword evidence="1" id="KW-1134">Transmembrane beta strand</keyword>
<keyword evidence="4" id="KW-0675">Receptor</keyword>
<dbReference type="InterPro" id="IPR037066">
    <property type="entry name" value="Plug_dom_sf"/>
</dbReference>
<evidence type="ECO:0000256" key="1">
    <source>
        <dbReference type="PROSITE-ProRule" id="PRU01360"/>
    </source>
</evidence>
<dbReference type="InterPro" id="IPR008969">
    <property type="entry name" value="CarboxyPept-like_regulatory"/>
</dbReference>
<dbReference type="Pfam" id="PF13715">
    <property type="entry name" value="CarbopepD_reg_2"/>
    <property type="match status" value="1"/>
</dbReference>
<keyword evidence="1" id="KW-0813">Transport</keyword>
<dbReference type="PROSITE" id="PS52016">
    <property type="entry name" value="TONB_DEPENDENT_REC_3"/>
    <property type="match status" value="1"/>
</dbReference>
<accession>A0A939K2Y0</accession>
<feature type="domain" description="TonB-dependent receptor plug" evidence="3">
    <location>
        <begin position="922"/>
        <end position="990"/>
    </location>
</feature>
<dbReference type="Pfam" id="PF07715">
    <property type="entry name" value="Plug"/>
    <property type="match status" value="1"/>
</dbReference>
<dbReference type="InterPro" id="IPR012910">
    <property type="entry name" value="Plug_dom"/>
</dbReference>
<feature type="signal peptide" evidence="2">
    <location>
        <begin position="1"/>
        <end position="21"/>
    </location>
</feature>
<keyword evidence="2" id="KW-0732">Signal</keyword>
<evidence type="ECO:0000259" key="3">
    <source>
        <dbReference type="Pfam" id="PF07715"/>
    </source>
</evidence>
<dbReference type="SUPFAM" id="SSF56935">
    <property type="entry name" value="Porins"/>
    <property type="match status" value="1"/>
</dbReference>
<proteinExistence type="inferred from homology"/>